<dbReference type="FunFam" id="3.40.50.300:FF:002859">
    <property type="entry name" value="putative pre-mRNA-splicing factor ATP-dependent RNA helicase DHX16 isoform X1"/>
    <property type="match status" value="1"/>
</dbReference>
<dbReference type="Proteomes" id="UP000553632">
    <property type="component" value="Unassembled WGS sequence"/>
</dbReference>
<feature type="domain" description="Helicase C-terminal" evidence="2">
    <location>
        <begin position="27"/>
        <end position="122"/>
    </location>
</feature>
<sequence>VPGRRYPVTIHYTIAPEANYIEAAVTTVLQIHLTQPLNGDILVFMPGQQEIEDAMELITFRTRGLGSRMAELRVLPIYASLPTDMQAKIFEPTPPGARKAIIATNIAETSLTIDNIVYVVDP</sequence>
<evidence type="ECO:0000313" key="5">
    <source>
        <dbReference type="Proteomes" id="UP000553632"/>
    </source>
</evidence>
<dbReference type="Proteomes" id="UP000574390">
    <property type="component" value="Unassembled WGS sequence"/>
</dbReference>
<dbReference type="InterPro" id="IPR001650">
    <property type="entry name" value="Helicase_C-like"/>
</dbReference>
<evidence type="ECO:0000313" key="3">
    <source>
        <dbReference type="EMBL" id="KAF4706513.1"/>
    </source>
</evidence>
<feature type="non-terminal residue" evidence="4">
    <location>
        <position position="1"/>
    </location>
</feature>
<dbReference type="AlphaFoldDB" id="A0A7J6SKV9"/>
<evidence type="ECO:0000259" key="2">
    <source>
        <dbReference type="PROSITE" id="PS51194"/>
    </source>
</evidence>
<organism evidence="4 6">
    <name type="scientific">Perkinsus olseni</name>
    <name type="common">Perkinsus atlanticus</name>
    <dbReference type="NCBI Taxonomy" id="32597"/>
    <lineage>
        <taxon>Eukaryota</taxon>
        <taxon>Sar</taxon>
        <taxon>Alveolata</taxon>
        <taxon>Perkinsozoa</taxon>
        <taxon>Perkinsea</taxon>
        <taxon>Perkinsida</taxon>
        <taxon>Perkinsidae</taxon>
        <taxon>Perkinsus</taxon>
    </lineage>
</organism>
<reference evidence="5 6" key="1">
    <citation type="submission" date="2020-04" db="EMBL/GenBank/DDBJ databases">
        <title>Perkinsus olseni comparative genomics.</title>
        <authorList>
            <person name="Bogema D.R."/>
        </authorList>
    </citation>
    <scope>NUCLEOTIDE SEQUENCE [LARGE SCALE GENOMIC DNA]</scope>
    <source>
        <strain evidence="4">ATCC PRA-205</strain>
        <strain evidence="3 5">ATCC PRA-207</strain>
    </source>
</reference>
<dbReference type="CDD" id="cd18791">
    <property type="entry name" value="SF2_C_RHA"/>
    <property type="match status" value="1"/>
</dbReference>
<dbReference type="Pfam" id="PF00271">
    <property type="entry name" value="Helicase_C"/>
    <property type="match status" value="1"/>
</dbReference>
<keyword evidence="4" id="KW-0547">Nucleotide-binding</keyword>
<dbReference type="InterPro" id="IPR027417">
    <property type="entry name" value="P-loop_NTPase"/>
</dbReference>
<evidence type="ECO:0000256" key="1">
    <source>
        <dbReference type="ARBA" id="ARBA00047984"/>
    </source>
</evidence>
<dbReference type="EMBL" id="JABANO010033618">
    <property type="protein sequence ID" value="KAF4706513.1"/>
    <property type="molecule type" value="Genomic_DNA"/>
</dbReference>
<comment type="caution">
    <text evidence="4">The sequence shown here is derived from an EMBL/GenBank/DDBJ whole genome shotgun (WGS) entry which is preliminary data.</text>
</comment>
<keyword evidence="5" id="KW-1185">Reference proteome</keyword>
<dbReference type="Gene3D" id="3.40.50.300">
    <property type="entry name" value="P-loop containing nucleotide triphosphate hydrolases"/>
    <property type="match status" value="1"/>
</dbReference>
<dbReference type="GO" id="GO:0003724">
    <property type="term" value="F:RNA helicase activity"/>
    <property type="evidence" value="ECO:0007669"/>
    <property type="project" value="UniProtKB-EC"/>
</dbReference>
<dbReference type="SUPFAM" id="SSF52540">
    <property type="entry name" value="P-loop containing nucleoside triphosphate hydrolases"/>
    <property type="match status" value="1"/>
</dbReference>
<dbReference type="OMA" id="QIMQKMA"/>
<name>A0A7J6SKV9_PEROL</name>
<proteinExistence type="predicted"/>
<dbReference type="EMBL" id="JABANM010014007">
    <property type="protein sequence ID" value="KAF4733377.1"/>
    <property type="molecule type" value="Genomic_DNA"/>
</dbReference>
<keyword evidence="4" id="KW-0378">Hydrolase</keyword>
<evidence type="ECO:0000313" key="6">
    <source>
        <dbReference type="Proteomes" id="UP000574390"/>
    </source>
</evidence>
<dbReference type="PANTHER" id="PTHR18934:SF83">
    <property type="entry name" value="PRE-MRNA-SPLICING FACTOR ATP-DEPENDENT RNA HELICASE DHX16"/>
    <property type="match status" value="1"/>
</dbReference>
<dbReference type="GO" id="GO:0003723">
    <property type="term" value="F:RNA binding"/>
    <property type="evidence" value="ECO:0007669"/>
    <property type="project" value="TreeGrafter"/>
</dbReference>
<evidence type="ECO:0000313" key="4">
    <source>
        <dbReference type="EMBL" id="KAF4733377.1"/>
    </source>
</evidence>
<comment type="catalytic activity">
    <reaction evidence="1">
        <text>ATP + H2O = ADP + phosphate + H(+)</text>
        <dbReference type="Rhea" id="RHEA:13065"/>
        <dbReference type="ChEBI" id="CHEBI:15377"/>
        <dbReference type="ChEBI" id="CHEBI:15378"/>
        <dbReference type="ChEBI" id="CHEBI:30616"/>
        <dbReference type="ChEBI" id="CHEBI:43474"/>
        <dbReference type="ChEBI" id="CHEBI:456216"/>
        <dbReference type="EC" id="3.6.4.13"/>
    </reaction>
</comment>
<gene>
    <name evidence="4" type="primary">DHX16_2</name>
    <name evidence="4" type="ORF">FOZ62_018432</name>
    <name evidence="3" type="ORF">FOZ63_020269</name>
</gene>
<dbReference type="GO" id="GO:0071013">
    <property type="term" value="C:catalytic step 2 spliceosome"/>
    <property type="evidence" value="ECO:0007669"/>
    <property type="project" value="TreeGrafter"/>
</dbReference>
<dbReference type="PROSITE" id="PS51194">
    <property type="entry name" value="HELICASE_CTER"/>
    <property type="match status" value="1"/>
</dbReference>
<keyword evidence="4" id="KW-0067">ATP-binding</keyword>
<dbReference type="PANTHER" id="PTHR18934">
    <property type="entry name" value="ATP-DEPENDENT RNA HELICASE"/>
    <property type="match status" value="1"/>
</dbReference>
<feature type="non-terminal residue" evidence="4">
    <location>
        <position position="122"/>
    </location>
</feature>
<protein>
    <submittedName>
        <fullName evidence="4">Putative pre-mRNA-splicing factor ATP-dependent RNA helicase dhx16</fullName>
    </submittedName>
</protein>
<keyword evidence="4" id="KW-0347">Helicase</keyword>
<accession>A0A7J6SKV9</accession>